<feature type="transmembrane region" description="Helical" evidence="9">
    <location>
        <begin position="21"/>
        <end position="44"/>
    </location>
</feature>
<gene>
    <name evidence="11" type="ORF">CAUJ_LOCUS4605</name>
</gene>
<evidence type="ECO:0000313" key="12">
    <source>
        <dbReference type="Proteomes" id="UP000835052"/>
    </source>
</evidence>
<keyword evidence="2" id="KW-0813">Transport</keyword>
<evidence type="ECO:0000313" key="11">
    <source>
        <dbReference type="EMBL" id="CAD6188686.1"/>
    </source>
</evidence>
<dbReference type="GO" id="GO:0015386">
    <property type="term" value="F:potassium:proton antiporter activity"/>
    <property type="evidence" value="ECO:0007669"/>
    <property type="project" value="TreeGrafter"/>
</dbReference>
<dbReference type="PANTHER" id="PTHR10110:SF187">
    <property type="entry name" value="SODIUM_HYDROGEN EXCHANGER"/>
    <property type="match status" value="1"/>
</dbReference>
<evidence type="ECO:0000256" key="8">
    <source>
        <dbReference type="ARBA" id="ARBA00023201"/>
    </source>
</evidence>
<protein>
    <recommendedName>
        <fullName evidence="10">Cation/H+ exchanger transmembrane domain-containing protein</fullName>
    </recommendedName>
</protein>
<dbReference type="Pfam" id="PF00999">
    <property type="entry name" value="Na_H_Exchanger"/>
    <property type="match status" value="1"/>
</dbReference>
<dbReference type="PANTHER" id="PTHR10110">
    <property type="entry name" value="SODIUM/HYDROGEN EXCHANGER"/>
    <property type="match status" value="1"/>
</dbReference>
<feature type="domain" description="Cation/H+ exchanger transmembrane" evidence="10">
    <location>
        <begin position="80"/>
        <end position="312"/>
    </location>
</feature>
<dbReference type="Gene3D" id="6.10.140.1330">
    <property type="match status" value="1"/>
</dbReference>
<organism evidence="11 12">
    <name type="scientific">Caenorhabditis auriculariae</name>
    <dbReference type="NCBI Taxonomy" id="2777116"/>
    <lineage>
        <taxon>Eukaryota</taxon>
        <taxon>Metazoa</taxon>
        <taxon>Ecdysozoa</taxon>
        <taxon>Nematoda</taxon>
        <taxon>Chromadorea</taxon>
        <taxon>Rhabditida</taxon>
        <taxon>Rhabditina</taxon>
        <taxon>Rhabditomorpha</taxon>
        <taxon>Rhabditoidea</taxon>
        <taxon>Rhabditidae</taxon>
        <taxon>Peloderinae</taxon>
        <taxon>Caenorhabditis</taxon>
    </lineage>
</organism>
<keyword evidence="3 9" id="KW-0812">Transmembrane</keyword>
<comment type="caution">
    <text evidence="11">The sequence shown here is derived from an EMBL/GenBank/DDBJ whole genome shotgun (WGS) entry which is preliminary data.</text>
</comment>
<keyword evidence="8" id="KW-0739">Sodium transport</keyword>
<evidence type="ECO:0000256" key="9">
    <source>
        <dbReference type="SAM" id="Phobius"/>
    </source>
</evidence>
<feature type="transmembrane region" description="Helical" evidence="9">
    <location>
        <begin position="79"/>
        <end position="100"/>
    </location>
</feature>
<dbReference type="GO" id="GO:0005886">
    <property type="term" value="C:plasma membrane"/>
    <property type="evidence" value="ECO:0007669"/>
    <property type="project" value="TreeGrafter"/>
</dbReference>
<feature type="transmembrane region" description="Helical" evidence="9">
    <location>
        <begin position="238"/>
        <end position="257"/>
    </location>
</feature>
<evidence type="ECO:0000256" key="1">
    <source>
        <dbReference type="ARBA" id="ARBA00004141"/>
    </source>
</evidence>
<dbReference type="InterPro" id="IPR018422">
    <property type="entry name" value="Cation/H_exchanger_CPA1"/>
</dbReference>
<dbReference type="InterPro" id="IPR006153">
    <property type="entry name" value="Cation/H_exchanger_TM"/>
</dbReference>
<evidence type="ECO:0000256" key="7">
    <source>
        <dbReference type="ARBA" id="ARBA00023136"/>
    </source>
</evidence>
<dbReference type="GO" id="GO:0098719">
    <property type="term" value="P:sodium ion import across plasma membrane"/>
    <property type="evidence" value="ECO:0007669"/>
    <property type="project" value="TreeGrafter"/>
</dbReference>
<keyword evidence="4 9" id="KW-1133">Transmembrane helix</keyword>
<evidence type="ECO:0000256" key="5">
    <source>
        <dbReference type="ARBA" id="ARBA00023053"/>
    </source>
</evidence>
<keyword evidence="7 9" id="KW-0472">Membrane</keyword>
<reference evidence="11" key="1">
    <citation type="submission" date="2020-10" db="EMBL/GenBank/DDBJ databases">
        <authorList>
            <person name="Kikuchi T."/>
        </authorList>
    </citation>
    <scope>NUCLEOTIDE SEQUENCE</scope>
    <source>
        <strain evidence="11">NKZ352</strain>
    </source>
</reference>
<comment type="subcellular location">
    <subcellularLocation>
        <location evidence="1">Membrane</location>
        <topology evidence="1">Multi-pass membrane protein</topology>
    </subcellularLocation>
</comment>
<dbReference type="GO" id="GO:0051453">
    <property type="term" value="P:regulation of intracellular pH"/>
    <property type="evidence" value="ECO:0007669"/>
    <property type="project" value="TreeGrafter"/>
</dbReference>
<feature type="transmembrane region" description="Helical" evidence="9">
    <location>
        <begin position="112"/>
        <end position="131"/>
    </location>
</feature>
<keyword evidence="6" id="KW-0406">Ion transport</keyword>
<feature type="transmembrane region" description="Helical" evidence="9">
    <location>
        <begin position="269"/>
        <end position="292"/>
    </location>
</feature>
<evidence type="ECO:0000256" key="4">
    <source>
        <dbReference type="ARBA" id="ARBA00022989"/>
    </source>
</evidence>
<feature type="transmembrane region" description="Helical" evidence="9">
    <location>
        <begin position="180"/>
        <end position="204"/>
    </location>
</feature>
<dbReference type="GO" id="GO:0055037">
    <property type="term" value="C:recycling endosome"/>
    <property type="evidence" value="ECO:0007669"/>
    <property type="project" value="TreeGrafter"/>
</dbReference>
<name>A0A8S1GXR5_9PELO</name>
<proteinExistence type="predicted"/>
<evidence type="ECO:0000259" key="10">
    <source>
        <dbReference type="Pfam" id="PF00999"/>
    </source>
</evidence>
<keyword evidence="12" id="KW-1185">Reference proteome</keyword>
<accession>A0A8S1GXR5</accession>
<dbReference type="EMBL" id="CAJGYM010000009">
    <property type="protein sequence ID" value="CAD6188686.1"/>
    <property type="molecule type" value="Genomic_DNA"/>
</dbReference>
<sequence length="485" mass="53031">MSGLDQAAQRRAANIHELDTIILLTYVGLTLIYGIFIGFVIRYFGLDHRRERTAGLSQIGNMAGQKNTTSLFHYELIEAIVFLGTTISCLATGFLMFIFTSVFGMAYSFQELLLFGAMISATDPVTIISVFNEIQVESDLFALVFGESAMNDAVAIVLSNVIEDFSASSKALTLGDLGSAFAQFGSVFFGSVSLGFTIGCLNAFLTKMTQISDHPLLESTLFVLISYISFLLGEVAGFTGIVSVLFCGIAQAHYTFNNLSKESQDGTKSFFHMISFILESFIFCYIGVSVFVADNQKWNFGFLFFALISIVAAQEACHSKEVPTYDHVLGTSWSHGLCTCGEKYFYRKNRQVIYATTAAIVMITVFFNGGLTSWMIDYLKIKHGKDAVDENRDGVDNQLAVETDDVTLITSSFCTTWIESMGQGVSAEKVVPFRCQFHEAAADACSSFSGTNFAPILPTHRLYTDVFQAKNGSVSTTAGASIVVL</sequence>
<dbReference type="GO" id="GO:0015385">
    <property type="term" value="F:sodium:proton antiporter activity"/>
    <property type="evidence" value="ECO:0007669"/>
    <property type="project" value="InterPro"/>
</dbReference>
<keyword evidence="5" id="KW-0915">Sodium</keyword>
<evidence type="ECO:0000256" key="2">
    <source>
        <dbReference type="ARBA" id="ARBA00022448"/>
    </source>
</evidence>
<feature type="transmembrane region" description="Helical" evidence="9">
    <location>
        <begin position="298"/>
        <end position="317"/>
    </location>
</feature>
<feature type="transmembrane region" description="Helical" evidence="9">
    <location>
        <begin position="352"/>
        <end position="376"/>
    </location>
</feature>
<dbReference type="OrthoDB" id="196264at2759"/>
<evidence type="ECO:0000256" key="3">
    <source>
        <dbReference type="ARBA" id="ARBA00022692"/>
    </source>
</evidence>
<dbReference type="Proteomes" id="UP000835052">
    <property type="component" value="Unassembled WGS sequence"/>
</dbReference>
<evidence type="ECO:0000256" key="6">
    <source>
        <dbReference type="ARBA" id="ARBA00023065"/>
    </source>
</evidence>
<dbReference type="AlphaFoldDB" id="A0A8S1GXR5"/>